<dbReference type="Gene3D" id="3.30.70.1210">
    <property type="entry name" value="Crispr-associated protein, domain 2"/>
    <property type="match status" value="1"/>
</dbReference>
<dbReference type="CDD" id="cd09727">
    <property type="entry name" value="Cas6_I-E"/>
    <property type="match status" value="1"/>
</dbReference>
<protein>
    <submittedName>
        <fullName evidence="1">CRISPR-associated endoribonuclease Cse3</fullName>
        <ecNumber evidence="1">3.1.-.-</ecNumber>
    </submittedName>
</protein>
<dbReference type="RefSeq" id="WP_420040610.1">
    <property type="nucleotide sequence ID" value="NZ_CP128986.1"/>
</dbReference>
<dbReference type="InterPro" id="IPR010179">
    <property type="entry name" value="CRISPR-assoc_prot_Cse3"/>
</dbReference>
<dbReference type="SUPFAM" id="SSF117987">
    <property type="entry name" value="CRISPR-associated protein"/>
    <property type="match status" value="2"/>
</dbReference>
<dbReference type="EMBL" id="CP128986">
    <property type="protein sequence ID" value="WOC11285.1"/>
    <property type="molecule type" value="Genomic_DNA"/>
</dbReference>
<accession>A0AA97CU75</accession>
<organism evidence="1">
    <name type="scientific">Gordonia sp. MP11Mi</name>
    <dbReference type="NCBI Taxonomy" id="3022769"/>
    <lineage>
        <taxon>Bacteria</taxon>
        <taxon>Bacillati</taxon>
        <taxon>Actinomycetota</taxon>
        <taxon>Actinomycetes</taxon>
        <taxon>Mycobacteriales</taxon>
        <taxon>Gordoniaceae</taxon>
        <taxon>Gordonia</taxon>
    </lineage>
</organism>
<dbReference type="AlphaFoldDB" id="A0AA97CU75"/>
<proteinExistence type="predicted"/>
<keyword evidence="1" id="KW-0378">Hydrolase</keyword>
<dbReference type="SMART" id="SM01101">
    <property type="entry name" value="CRISPR_assoc"/>
    <property type="match status" value="1"/>
</dbReference>
<sequence>MYMSRIALNRRSRGGMRLLGNRHAMHAAVMSAFPPGTTTESADGRVLWRIDRHGEAVELLIVSPAEPCLAHINDQAGWSTGSAWATRDYTQFLASLSDGQEYVFRLSANPTHRATVGPQSRKQIVGHVTADFQRQWFTDRTEPNGFRITSSVGDDIDEHRSELVLTERDTAVFRRGSGRVTLVTATYEGRLQVSDTDLLRRALTHGIGRAKGYGCGLLTLLPVS</sequence>
<evidence type="ECO:0000313" key="1">
    <source>
        <dbReference type="EMBL" id="WOC11285.1"/>
    </source>
</evidence>
<dbReference type="Gene3D" id="3.30.70.1200">
    <property type="entry name" value="Crispr-associated protein, domain 1"/>
    <property type="match status" value="1"/>
</dbReference>
<reference evidence="1" key="1">
    <citation type="submission" date="2023-06" db="EMBL/GenBank/DDBJ databases">
        <title>Gordonia sp. nov. and Pseudochrobactrum sp. nov., two species isolated from the burying beetle Nicrophorus vespilloides.</title>
        <authorList>
            <person name="Poehlein A."/>
            <person name="Guzman J."/>
            <person name="Daniel R."/>
            <person name="Vilcinskas A."/>
        </authorList>
    </citation>
    <scope>NUCLEOTIDE SEQUENCE</scope>
    <source>
        <strain evidence="1">MP11Mi</strain>
    </source>
</reference>
<dbReference type="Pfam" id="PF08798">
    <property type="entry name" value="CRISPR_assoc"/>
    <property type="match status" value="1"/>
</dbReference>
<dbReference type="EC" id="3.1.-.-" evidence="1"/>
<name>A0AA97CU75_9ACTN</name>
<dbReference type="NCBIfam" id="TIGR01907">
    <property type="entry name" value="casE_Cse3"/>
    <property type="match status" value="1"/>
</dbReference>
<gene>
    <name evidence="1" type="primary">cse3</name>
    <name evidence="1" type="ORF">MP11Mi_03520</name>
</gene>
<dbReference type="GO" id="GO:0016787">
    <property type="term" value="F:hydrolase activity"/>
    <property type="evidence" value="ECO:0007669"/>
    <property type="project" value="UniProtKB-KW"/>
</dbReference>